<dbReference type="PANTHER" id="PTHR35531:SF1">
    <property type="entry name" value="INNER MEMBRANE PROTEIN YBCI-RELATED"/>
    <property type="match status" value="1"/>
</dbReference>
<dbReference type="EMBL" id="MFZG01000019">
    <property type="protein sequence ID" value="OGK16708.1"/>
    <property type="molecule type" value="Genomic_DNA"/>
</dbReference>
<protein>
    <recommendedName>
        <fullName evidence="4">Metal-dependent hydrolase</fullName>
    </recommendedName>
</protein>
<feature type="transmembrane region" description="Helical" evidence="1">
    <location>
        <begin position="103"/>
        <end position="120"/>
    </location>
</feature>
<reference evidence="2 3" key="1">
    <citation type="journal article" date="2016" name="Nat. Commun.">
        <title>Thousands of microbial genomes shed light on interconnected biogeochemical processes in an aquifer system.</title>
        <authorList>
            <person name="Anantharaman K."/>
            <person name="Brown C.T."/>
            <person name="Hug L.A."/>
            <person name="Sharon I."/>
            <person name="Castelle C.J."/>
            <person name="Probst A.J."/>
            <person name="Thomas B.C."/>
            <person name="Singh A."/>
            <person name="Wilkins M.J."/>
            <person name="Karaoz U."/>
            <person name="Brodie E.L."/>
            <person name="Williams K.H."/>
            <person name="Hubbard S.S."/>
            <person name="Banfield J.F."/>
        </authorList>
    </citation>
    <scope>NUCLEOTIDE SEQUENCE [LARGE SCALE GENOMIC DNA]</scope>
</reference>
<dbReference type="Proteomes" id="UP000177208">
    <property type="component" value="Unassembled WGS sequence"/>
</dbReference>
<comment type="caution">
    <text evidence="2">The sequence shown here is derived from an EMBL/GenBank/DDBJ whole genome shotgun (WGS) entry which is preliminary data.</text>
</comment>
<proteinExistence type="predicted"/>
<dbReference type="AlphaFoldDB" id="A0A1F7GCS4"/>
<dbReference type="PANTHER" id="PTHR35531">
    <property type="entry name" value="INNER MEMBRANE PROTEIN YBCI-RELATED"/>
    <property type="match status" value="1"/>
</dbReference>
<organism evidence="2 3">
    <name type="scientific">Candidatus Roizmanbacteria bacterium RIFCSPHIGHO2_01_FULL_39_12c</name>
    <dbReference type="NCBI Taxonomy" id="1802031"/>
    <lineage>
        <taxon>Bacteria</taxon>
        <taxon>Candidatus Roizmaniibacteriota</taxon>
    </lineage>
</organism>
<dbReference type="InterPro" id="IPR007404">
    <property type="entry name" value="YdjM-like"/>
</dbReference>
<keyword evidence="1" id="KW-1133">Transmembrane helix</keyword>
<evidence type="ECO:0000256" key="1">
    <source>
        <dbReference type="SAM" id="Phobius"/>
    </source>
</evidence>
<keyword evidence="1" id="KW-0812">Transmembrane</keyword>
<sequence>MMGRTHDLAAFTALSYVVATQPPQLITLATGITSLLACFVGGLTPDIDQPTAALWRRLPAGSIIGRVFHPFLGGHRYISHSLVGILFFSWFSRFLLLRVGQVLLVDVNFVWSAFMIGYVSHLIMDTFTHEGVPWLFPIPFRFGFPPFKFLRIKAGGTFEKTVVFPGLLFINAYIYYSHYSKFLDLLKNYLK</sequence>
<keyword evidence="1" id="KW-0472">Membrane</keyword>
<feature type="transmembrane region" description="Helical" evidence="1">
    <location>
        <begin position="162"/>
        <end position="179"/>
    </location>
</feature>
<dbReference type="Pfam" id="PF04307">
    <property type="entry name" value="YdjM"/>
    <property type="match status" value="1"/>
</dbReference>
<accession>A0A1F7GCS4</accession>
<name>A0A1F7GCS4_9BACT</name>
<feature type="transmembrane region" description="Helical" evidence="1">
    <location>
        <begin position="77"/>
        <end position="96"/>
    </location>
</feature>
<evidence type="ECO:0008006" key="4">
    <source>
        <dbReference type="Google" id="ProtNLM"/>
    </source>
</evidence>
<evidence type="ECO:0000313" key="2">
    <source>
        <dbReference type="EMBL" id="OGK16708.1"/>
    </source>
</evidence>
<gene>
    <name evidence="2" type="ORF">A2774_00215</name>
</gene>
<evidence type="ECO:0000313" key="3">
    <source>
        <dbReference type="Proteomes" id="UP000177208"/>
    </source>
</evidence>